<dbReference type="PIRSF" id="PIRSF036758">
    <property type="entry name" value="Aden_M_ParB"/>
    <property type="match status" value="1"/>
</dbReference>
<dbReference type="PROSITE" id="PS00092">
    <property type="entry name" value="N6_MTASE"/>
    <property type="match status" value="1"/>
</dbReference>
<gene>
    <name evidence="6" type="ORF">GCM10023213_19830</name>
</gene>
<evidence type="ECO:0000256" key="4">
    <source>
        <dbReference type="RuleBase" id="RU362026"/>
    </source>
</evidence>
<accession>A0ABP9P2Q8</accession>
<dbReference type="EC" id="2.1.1.-" evidence="4"/>
<name>A0ABP9P2Q8_9BACT</name>
<keyword evidence="7" id="KW-1185">Reference proteome</keyword>
<evidence type="ECO:0000313" key="7">
    <source>
        <dbReference type="Proteomes" id="UP001499852"/>
    </source>
</evidence>
<keyword evidence="2" id="KW-0489">Methyltransferase</keyword>
<proteinExistence type="inferred from homology"/>
<comment type="caution">
    <text evidence="6">The sequence shown here is derived from an EMBL/GenBank/DDBJ whole genome shotgun (WGS) entry which is preliminary data.</text>
</comment>
<dbReference type="InterPro" id="IPR002052">
    <property type="entry name" value="DNA_methylase_N6_adenine_CS"/>
</dbReference>
<comment type="similarity">
    <text evidence="1 4">Belongs to the N(4)/N(6)-methyltransferase family.</text>
</comment>
<dbReference type="InterPro" id="IPR029063">
    <property type="entry name" value="SAM-dependent_MTases_sf"/>
</dbReference>
<dbReference type="InterPro" id="IPR015840">
    <property type="entry name" value="DNA_MeTrfase_ParB"/>
</dbReference>
<evidence type="ECO:0000256" key="1">
    <source>
        <dbReference type="ARBA" id="ARBA00006594"/>
    </source>
</evidence>
<keyword evidence="3" id="KW-0808">Transferase</keyword>
<dbReference type="InterPro" id="IPR002941">
    <property type="entry name" value="DNA_methylase_N4/N6"/>
</dbReference>
<dbReference type="EMBL" id="BAABIA010000003">
    <property type="protein sequence ID" value="GAA5139329.1"/>
    <property type="molecule type" value="Genomic_DNA"/>
</dbReference>
<evidence type="ECO:0000313" key="6">
    <source>
        <dbReference type="EMBL" id="GAA5139329.1"/>
    </source>
</evidence>
<dbReference type="PRINTS" id="PR00508">
    <property type="entry name" value="S21N4MTFRASE"/>
</dbReference>
<dbReference type="SUPFAM" id="SSF110849">
    <property type="entry name" value="ParB/Sulfiredoxin"/>
    <property type="match status" value="1"/>
</dbReference>
<evidence type="ECO:0000259" key="5">
    <source>
        <dbReference type="Pfam" id="PF01555"/>
    </source>
</evidence>
<organism evidence="6 7">
    <name type="scientific">Prosthecobacter algae</name>
    <dbReference type="NCBI Taxonomy" id="1144682"/>
    <lineage>
        <taxon>Bacteria</taxon>
        <taxon>Pseudomonadati</taxon>
        <taxon>Verrucomicrobiota</taxon>
        <taxon>Verrucomicrobiia</taxon>
        <taxon>Verrucomicrobiales</taxon>
        <taxon>Verrucomicrobiaceae</taxon>
        <taxon>Prosthecobacter</taxon>
    </lineage>
</organism>
<dbReference type="Gene3D" id="3.40.50.150">
    <property type="entry name" value="Vaccinia Virus protein VP39"/>
    <property type="match status" value="1"/>
</dbReference>
<protein>
    <recommendedName>
        <fullName evidence="4">Methyltransferase</fullName>
        <ecNumber evidence="4">2.1.1.-</ecNumber>
    </recommendedName>
</protein>
<dbReference type="SUPFAM" id="SSF53335">
    <property type="entry name" value="S-adenosyl-L-methionine-dependent methyltransferases"/>
    <property type="match status" value="1"/>
</dbReference>
<dbReference type="Proteomes" id="UP001499852">
    <property type="component" value="Unassembled WGS sequence"/>
</dbReference>
<evidence type="ECO:0000256" key="3">
    <source>
        <dbReference type="ARBA" id="ARBA00022679"/>
    </source>
</evidence>
<dbReference type="InterPro" id="IPR001091">
    <property type="entry name" value="RM_Methyltransferase"/>
</dbReference>
<dbReference type="Gene3D" id="3.90.1530.10">
    <property type="entry name" value="Conserved hypothetical protein from pyrococcus furiosus pfu- 392566-001, ParB domain"/>
    <property type="match status" value="1"/>
</dbReference>
<dbReference type="Pfam" id="PF01555">
    <property type="entry name" value="N6_N4_Mtase"/>
    <property type="match status" value="1"/>
</dbReference>
<dbReference type="InterPro" id="IPR036086">
    <property type="entry name" value="ParB/Sulfiredoxin_sf"/>
</dbReference>
<sequence>MTLPGGVTERIAAIETARLPVGGILQHPRNPRKHPEPGSNLWEVMKRSLEHAYFEPLVWNRRNGYLVSGHLRHKVLTDLGYTHVDVSVVDLDEATHYALMIAANRLLGDWEVDILKALAKDIDQAGLDCALALYDHKALMALVECPVTDDDTEQTQELMSKAELLQQKWKVAIGDGYQIGSHRLVCGYCESPDNWQTLLGEGQADMIWCDPPYNVAYDRAQKKRIKIKKAEGETPHVKPQTILNDDMPRKEYLEQLSGWIAMGAARLKPGGAVYIAHADSYGLETRQAAREAGLYIAQCLIWIKQAWTLGRQDYQWQHEPILYGWKTGAGHHWQGGYSQATVIDEVQDLKKLGKGELITMINHLRNAADTTVIREPRNVVSDLHPTIKPTRLVARHIWNSSKRGDTVLELFGGSGTTMAAAEQTGRRCVATELDPKFAAVILERMTTLGLPVEKLHGPR</sequence>
<dbReference type="CDD" id="cd16401">
    <property type="entry name" value="ParB_N_like_MT"/>
    <property type="match status" value="1"/>
</dbReference>
<feature type="domain" description="DNA methylase N-4/N-6" evidence="5">
    <location>
        <begin position="205"/>
        <end position="441"/>
    </location>
</feature>
<reference evidence="7" key="1">
    <citation type="journal article" date="2019" name="Int. J. Syst. Evol. Microbiol.">
        <title>The Global Catalogue of Microorganisms (GCM) 10K type strain sequencing project: providing services to taxonomists for standard genome sequencing and annotation.</title>
        <authorList>
            <consortium name="The Broad Institute Genomics Platform"/>
            <consortium name="The Broad Institute Genome Sequencing Center for Infectious Disease"/>
            <person name="Wu L."/>
            <person name="Ma J."/>
        </authorList>
    </citation>
    <scope>NUCLEOTIDE SEQUENCE [LARGE SCALE GENOMIC DNA]</scope>
    <source>
        <strain evidence="7">JCM 18053</strain>
    </source>
</reference>
<evidence type="ECO:0000256" key="2">
    <source>
        <dbReference type="ARBA" id="ARBA00022603"/>
    </source>
</evidence>